<dbReference type="AlphaFoldDB" id="A0A5N5QNX1"/>
<dbReference type="PANTHER" id="PTHR35332">
    <property type="entry name" value="REGULATION OF ENOLASE PROTEIN 1"/>
    <property type="match status" value="1"/>
</dbReference>
<proteinExistence type="predicted"/>
<name>A0A5N5QNX1_9AGAM</name>
<reference evidence="1 2" key="1">
    <citation type="journal article" date="2019" name="Fungal Biol. Biotechnol.">
        <title>Draft genome sequence of fastidious pathogen Ceratobasidium theobromae, which causes vascular-streak dieback in Theobroma cacao.</title>
        <authorList>
            <person name="Ali S.S."/>
            <person name="Asman A."/>
            <person name="Shao J."/>
            <person name="Firmansyah A.P."/>
            <person name="Susilo A.W."/>
            <person name="Rosmana A."/>
            <person name="McMahon P."/>
            <person name="Junaid M."/>
            <person name="Guest D."/>
            <person name="Kheng T.Y."/>
            <person name="Meinhardt L.W."/>
            <person name="Bailey B.A."/>
        </authorList>
    </citation>
    <scope>NUCLEOTIDE SEQUENCE [LARGE SCALE GENOMIC DNA]</scope>
    <source>
        <strain evidence="1 2">CT2</strain>
    </source>
</reference>
<protein>
    <submittedName>
        <fullName evidence="1">Uncharacterized protein</fullName>
    </submittedName>
</protein>
<comment type="caution">
    <text evidence="1">The sequence shown here is derived from an EMBL/GenBank/DDBJ whole genome shotgun (WGS) entry which is preliminary data.</text>
</comment>
<dbReference type="Pfam" id="PF07081">
    <property type="entry name" value="DUF1349"/>
    <property type="match status" value="1"/>
</dbReference>
<evidence type="ECO:0000313" key="1">
    <source>
        <dbReference type="EMBL" id="KAB5593298.1"/>
    </source>
</evidence>
<dbReference type="Proteomes" id="UP000383932">
    <property type="component" value="Unassembled WGS sequence"/>
</dbReference>
<gene>
    <name evidence="1" type="ORF">CTheo_3216</name>
</gene>
<accession>A0A5N5QNX1</accession>
<keyword evidence="2" id="KW-1185">Reference proteome</keyword>
<dbReference type="InterPro" id="IPR009784">
    <property type="entry name" value="DUF1349"/>
</dbReference>
<dbReference type="EMBL" id="SSOP01000040">
    <property type="protein sequence ID" value="KAB5593298.1"/>
    <property type="molecule type" value="Genomic_DNA"/>
</dbReference>
<sequence>MSILTALNPSPQSPITLPISPKITINVLPGTDLWRKPPSINSTNAPAYVEYRPIKSFKRAQVTVKSDWSRLYDQGGLVFLVNSPGLDEERYESWVKTGIELFDGKPNVGTVATPAGGYADWSLVPLQAGTSATIEVTPEKGGSTLYVHLLDGERKTLIREVTWVFQGKHDLLLGVGVYAARPTKLEGEATLKGESLAVHFEGLEIEWNDQ</sequence>
<organism evidence="1 2">
    <name type="scientific">Ceratobasidium theobromae</name>
    <dbReference type="NCBI Taxonomy" id="1582974"/>
    <lineage>
        <taxon>Eukaryota</taxon>
        <taxon>Fungi</taxon>
        <taxon>Dikarya</taxon>
        <taxon>Basidiomycota</taxon>
        <taxon>Agaricomycotina</taxon>
        <taxon>Agaricomycetes</taxon>
        <taxon>Cantharellales</taxon>
        <taxon>Ceratobasidiaceae</taxon>
        <taxon>Ceratobasidium</taxon>
    </lineage>
</organism>
<dbReference type="Gene3D" id="2.60.120.200">
    <property type="match status" value="1"/>
</dbReference>
<evidence type="ECO:0000313" key="2">
    <source>
        <dbReference type="Proteomes" id="UP000383932"/>
    </source>
</evidence>
<dbReference type="PANTHER" id="PTHR35332:SF2">
    <property type="entry name" value="REGULATION OF ENOLASE PROTEIN 1"/>
    <property type="match status" value="1"/>
</dbReference>
<dbReference type="OrthoDB" id="42525at2759"/>
<dbReference type="InterPro" id="IPR013320">
    <property type="entry name" value="ConA-like_dom_sf"/>
</dbReference>
<dbReference type="SUPFAM" id="SSF49899">
    <property type="entry name" value="Concanavalin A-like lectins/glucanases"/>
    <property type="match status" value="1"/>
</dbReference>